<dbReference type="PANTHER" id="PTHR24045:SF0">
    <property type="entry name" value="N-ACETYLGLUCOSAMINE-1-PHOSPHOTRANSFERASE SUBUNITS ALPHA_BETA"/>
    <property type="match status" value="1"/>
</dbReference>
<feature type="domain" description="DMAP1-binding" evidence="27">
    <location>
        <begin position="681"/>
        <end position="800"/>
    </location>
</feature>
<name>A0A671KGX7_9TELE</name>
<comment type="subcellular location">
    <subcellularLocation>
        <location evidence="2">Golgi apparatus membrane</location>
        <topology evidence="2">Single-pass type I membrane protein</topology>
    </subcellularLocation>
    <subcellularLocation>
        <location evidence="1">Golgi apparatus membrane</location>
        <topology evidence="1">Single-pass type II membrane protein</topology>
    </subcellularLocation>
</comment>
<evidence type="ECO:0000256" key="5">
    <source>
        <dbReference type="ARBA" id="ARBA00022692"/>
    </source>
</evidence>
<dbReference type="Ensembl" id="ENSSANT00000004954.1">
    <property type="protein sequence ID" value="ENSSANP00000004610.1"/>
    <property type="gene ID" value="ENSSANG00000002264.1"/>
</dbReference>
<dbReference type="Pfam" id="PF00066">
    <property type="entry name" value="Notch"/>
    <property type="match status" value="2"/>
</dbReference>
<evidence type="ECO:0000256" key="2">
    <source>
        <dbReference type="ARBA" id="ARBA00004614"/>
    </source>
</evidence>
<feature type="compositionally biased region" description="Basic and acidic residues" evidence="23">
    <location>
        <begin position="733"/>
        <end position="751"/>
    </location>
</feature>
<dbReference type="PROSITE" id="PS00018">
    <property type="entry name" value="EF_HAND_1"/>
    <property type="match status" value="1"/>
</dbReference>
<comment type="function">
    <text evidence="16">Catalyzes the formation of mannose 6-phosphate (M6P) markers on high mannose type oligosaccharides in the Golgi apparatus. M6P residues are required to bind to the M6P receptors (MPR), which mediate the vesicular transport of lysosomal enzymes to the endosomal/prelysosomal compartment.</text>
</comment>
<dbReference type="Pfam" id="PF06464">
    <property type="entry name" value="DMAP_binding"/>
    <property type="match status" value="1"/>
</dbReference>
<dbReference type="Proteomes" id="UP000472260">
    <property type="component" value="Unassembled WGS sequence"/>
</dbReference>
<feature type="transmembrane region" description="Helical" evidence="24">
    <location>
        <begin position="23"/>
        <end position="43"/>
    </location>
</feature>
<dbReference type="SMART" id="SM01137">
    <property type="entry name" value="DMAP_binding"/>
    <property type="match status" value="1"/>
</dbReference>
<gene>
    <name evidence="28" type="primary">LOC107695880</name>
</gene>
<evidence type="ECO:0000256" key="12">
    <source>
        <dbReference type="ARBA" id="ARBA00023136"/>
    </source>
</evidence>
<keyword evidence="13" id="KW-1015">Disulfide bond</keyword>
<dbReference type="EC" id="2.7.8.17" evidence="17"/>
<evidence type="ECO:0000256" key="15">
    <source>
        <dbReference type="ARBA" id="ARBA00050775"/>
    </source>
</evidence>
<keyword evidence="14" id="KW-0325">Glycoprotein</keyword>
<dbReference type="InterPro" id="IPR035993">
    <property type="entry name" value="Notch-like_dom_sf"/>
</dbReference>
<dbReference type="GO" id="GO:0005509">
    <property type="term" value="F:calcium ion binding"/>
    <property type="evidence" value="ECO:0007669"/>
    <property type="project" value="InterPro"/>
</dbReference>
<reference evidence="28" key="2">
    <citation type="submission" date="2025-09" db="UniProtKB">
        <authorList>
            <consortium name="Ensembl"/>
        </authorList>
    </citation>
    <scope>IDENTIFICATION</scope>
</reference>
<dbReference type="SUPFAM" id="SSF90193">
    <property type="entry name" value="Notch domain"/>
    <property type="match status" value="1"/>
</dbReference>
<sequence>MLIINSVLKLLQRQTYTCLSHRYGLYLCFGGLVLMIVSAFQFGEVVVEWSRDQYHVLFDSYRDNVAGKSFQTRLCLPMPIDVVYTWVNGTDTDLLKDLRAVRQQLEDEQKALRERLGKNASEITEAPKGRPECLLSHCIMGPVLVLDPSLPANITLKELPTLSVAFSTAKQILQVSKPLHPSSSVFFCFKQILVKLMESKRAPGLVRMQTLAYLSGFPASLKETEQLRVKLPAVVTSKIKQLQLYSEASIALLHLNTVQDFTDLTQQAKKNLTLEGKELTVSPAYLFWDLSAISQSKQDEDVSASRFEDNEELRYSLRSIEKHAPWVRHIFIITNGQIPSWLNLDNPRVSVVTHQDIFQNQTHLPTFSSPAIETHIHRIPGLSQKFIYLNDDVMFGKDVWPDDFYSHSKGQKVYLTWPVPNCAEGCPGSWIKDGYCDKACNNSACDWDGGDCQGTAGSSRFGGVGGAVIGGGQPWQFGGGLGGLGGVSFCNQGCANSWLADKFCDQACNVLACGFDVGDCGQDNFNQLHCVVLRRNQTLYTLPQGELQPYFSFSGLANRVSEAQVADNPALRHTSVANKWKTIHLLLLPGHNATQIHYNITFQSANNHDFTMTFSVAVDTRELPKSNVSDPVQEKDEEPKLTVVTPEPVVMFEKVPKEKQGPRVREKAHGGVEIVQVPALNESLLPEEVKLELQKLNEKLILGDITIKGFNLTKAVLLGPYKDKAKLLLNNKDSEKQDQDIQAKHSNEDQKPPVISQHQDERAVRVKQANEDEERNKHSELEPGVALSLVPVQIDGVTPKAQSRLFGIEKPLASKLLSTLMGNLSKERDSENEAHLRGRPVGRKLQYYTSSLDRGFLPWEKRKFFQDLLEEEERLQSELQYATDGSATGRRLRDTFADSLRYVNRLLNAQFGFTSRKVPMSSKEFDKTSSHCVRHSEDMQFAFSYFYFLMSAVQQLNISEVFDEIDTDHSGVLSDREIRTLATRVHELPLSLQDLTSLEQMLINCSKALPSNLTQLHTVSPTQEAYYDPSMPPVTKGLVIHCKPITERIHKTFKDQNKYKFEIMGEEEIAFKMIRTNVSHVVGQLDDIRKNPRKFICLNDNIDHSHKDANTVKAVLRDFYESMFPLPSQFELPREYRNRFLHVTELQEWRIYRDKLKFWTHCVLVTLVVFTVISFFAEQLIILKRWLFLRRRVSKDATPERV</sequence>
<evidence type="ECO:0000259" key="25">
    <source>
        <dbReference type="PROSITE" id="PS50222"/>
    </source>
</evidence>
<dbReference type="InterPro" id="IPR002048">
    <property type="entry name" value="EF_hand_dom"/>
</dbReference>
<dbReference type="Pfam" id="PF18440">
    <property type="entry name" value="GlcNAc-1_reg"/>
    <property type="match status" value="1"/>
</dbReference>
<evidence type="ECO:0000256" key="4">
    <source>
        <dbReference type="ARBA" id="ARBA00022679"/>
    </source>
</evidence>
<evidence type="ECO:0000256" key="7">
    <source>
        <dbReference type="ARBA" id="ARBA00022737"/>
    </source>
</evidence>
<dbReference type="InterPro" id="IPR047141">
    <property type="entry name" value="Stealth"/>
</dbReference>
<feature type="region of interest" description="Disordered" evidence="23">
    <location>
        <begin position="733"/>
        <end position="780"/>
    </location>
</feature>
<evidence type="ECO:0000256" key="13">
    <source>
        <dbReference type="ARBA" id="ARBA00023157"/>
    </source>
</evidence>
<evidence type="ECO:0000256" key="24">
    <source>
        <dbReference type="SAM" id="Phobius"/>
    </source>
</evidence>
<dbReference type="PROSITE" id="PS50222">
    <property type="entry name" value="EF_HAND_2"/>
    <property type="match status" value="1"/>
</dbReference>
<dbReference type="InterPro" id="IPR010506">
    <property type="entry name" value="DMAP1-bd"/>
</dbReference>
<organism evidence="28 29">
    <name type="scientific">Sinocyclocheilus anshuiensis</name>
    <dbReference type="NCBI Taxonomy" id="1608454"/>
    <lineage>
        <taxon>Eukaryota</taxon>
        <taxon>Metazoa</taxon>
        <taxon>Chordata</taxon>
        <taxon>Craniata</taxon>
        <taxon>Vertebrata</taxon>
        <taxon>Euteleostomi</taxon>
        <taxon>Actinopterygii</taxon>
        <taxon>Neopterygii</taxon>
        <taxon>Teleostei</taxon>
        <taxon>Ostariophysi</taxon>
        <taxon>Cypriniformes</taxon>
        <taxon>Cyprinidae</taxon>
        <taxon>Cyprininae</taxon>
        <taxon>Sinocyclocheilus</taxon>
    </lineage>
</organism>
<evidence type="ECO:0000256" key="20">
    <source>
        <dbReference type="ARBA" id="ARBA00079995"/>
    </source>
</evidence>
<evidence type="ECO:0000256" key="9">
    <source>
        <dbReference type="ARBA" id="ARBA00022968"/>
    </source>
</evidence>
<evidence type="ECO:0000256" key="19">
    <source>
        <dbReference type="ARBA" id="ARBA00078196"/>
    </source>
</evidence>
<evidence type="ECO:0000256" key="1">
    <source>
        <dbReference type="ARBA" id="ARBA00004323"/>
    </source>
</evidence>
<dbReference type="GO" id="GO:0000139">
    <property type="term" value="C:Golgi membrane"/>
    <property type="evidence" value="ECO:0007669"/>
    <property type="project" value="UniProtKB-SubCell"/>
</dbReference>
<keyword evidence="9" id="KW-0735">Signal-anchor</keyword>
<keyword evidence="10 24" id="KW-1133">Transmembrane helix</keyword>
<dbReference type="InterPro" id="IPR041536">
    <property type="entry name" value="GNPTAB_reg"/>
</dbReference>
<accession>A0A671KGX7</accession>
<dbReference type="Pfam" id="PF17101">
    <property type="entry name" value="Stealth_CR1"/>
    <property type="match status" value="1"/>
</dbReference>
<keyword evidence="4" id="KW-0808">Transferase</keyword>
<reference evidence="28" key="1">
    <citation type="submission" date="2025-08" db="UniProtKB">
        <authorList>
            <consortium name="Ensembl"/>
        </authorList>
    </citation>
    <scope>IDENTIFICATION</scope>
</reference>
<protein>
    <recommendedName>
        <fullName evidence="18">N-acetylglucosamine-1-phosphotransferase subunits alpha/beta</fullName>
        <ecNumber evidence="17">2.7.8.17</ecNumber>
    </recommendedName>
    <alternativeName>
        <fullName evidence="21">GlcNAc-1-phosphotransferase subunits alpha/beta</fullName>
    </alternativeName>
    <alternativeName>
        <fullName evidence="20">Stealth protein GNPTAB</fullName>
    </alternativeName>
    <alternativeName>
        <fullName evidence="19">UDP-N-acetylglucosamine-1-phosphotransferase subunits alpha/beta</fullName>
    </alternativeName>
</protein>
<dbReference type="InterPro" id="IPR031356">
    <property type="entry name" value="Stealth_CR4"/>
</dbReference>
<feature type="domain" description="EF-hand" evidence="25">
    <location>
        <begin position="953"/>
        <end position="988"/>
    </location>
</feature>
<comment type="catalytic activity">
    <reaction evidence="15">
        <text>N(4)-[alpha-D-mannosyl-(1-&gt;2)-alpha-D-mannosyl-(glycan)]-L-asparaginyl-[protein] + UDP-N-acetyl-alpha-D-glucosamine = N(4)-[6-(N-acetyl-alpha-D-glucosaminyl-1-phospho)-alpha-D-mannosyl-(1-&gt;2)-alpha-D-mannosyl-(glycan)]-L-asparaginyl-[protein] + UMP + H(+)</text>
        <dbReference type="Rhea" id="RHEA:13581"/>
        <dbReference type="Rhea" id="RHEA-COMP:14507"/>
        <dbReference type="Rhea" id="RHEA-COMP:14508"/>
        <dbReference type="ChEBI" id="CHEBI:15378"/>
        <dbReference type="ChEBI" id="CHEBI:57705"/>
        <dbReference type="ChEBI" id="CHEBI:57865"/>
        <dbReference type="ChEBI" id="CHEBI:140357"/>
        <dbReference type="ChEBI" id="CHEBI:140369"/>
        <dbReference type="EC" id="2.7.8.17"/>
    </reaction>
</comment>
<dbReference type="GO" id="GO:0016256">
    <property type="term" value="P:N-glycan processing to lysosome"/>
    <property type="evidence" value="ECO:0007669"/>
    <property type="project" value="TreeGrafter"/>
</dbReference>
<evidence type="ECO:0000313" key="29">
    <source>
        <dbReference type="Proteomes" id="UP000472260"/>
    </source>
</evidence>
<feature type="domain" description="LNR" evidence="26">
    <location>
        <begin position="422"/>
        <end position="457"/>
    </location>
</feature>
<evidence type="ECO:0000313" key="28">
    <source>
        <dbReference type="Ensembl" id="ENSSANP00000004610.1"/>
    </source>
</evidence>
<evidence type="ECO:0000256" key="8">
    <source>
        <dbReference type="ARBA" id="ARBA00022837"/>
    </source>
</evidence>
<comment type="similarity">
    <text evidence="3">Belongs to the stealth family.</text>
</comment>
<feature type="compositionally biased region" description="Basic and acidic residues" evidence="23">
    <location>
        <begin position="758"/>
        <end position="780"/>
    </location>
</feature>
<dbReference type="Pfam" id="PF17103">
    <property type="entry name" value="Stealth_CR4"/>
    <property type="match status" value="1"/>
</dbReference>
<dbReference type="SMART" id="SM00004">
    <property type="entry name" value="NL"/>
    <property type="match status" value="2"/>
</dbReference>
<dbReference type="Gene3D" id="3.30.300.320">
    <property type="match status" value="1"/>
</dbReference>
<evidence type="ECO:0000256" key="16">
    <source>
        <dbReference type="ARBA" id="ARBA00057240"/>
    </source>
</evidence>
<evidence type="ECO:0000259" key="26">
    <source>
        <dbReference type="PROSITE" id="PS50258"/>
    </source>
</evidence>
<feature type="transmembrane region" description="Helical" evidence="24">
    <location>
        <begin position="1158"/>
        <end position="1183"/>
    </location>
</feature>
<dbReference type="GO" id="GO:0003976">
    <property type="term" value="F:UDP-N-acetylglucosamine-lysosomal-enzyme N-acetylglucosaminephosphotransferase activity"/>
    <property type="evidence" value="ECO:0007669"/>
    <property type="project" value="UniProtKB-EC"/>
</dbReference>
<keyword evidence="29" id="KW-1185">Reference proteome</keyword>
<evidence type="ECO:0000259" key="27">
    <source>
        <dbReference type="PROSITE" id="PS51912"/>
    </source>
</evidence>
<evidence type="ECO:0000256" key="14">
    <source>
        <dbReference type="ARBA" id="ARBA00023180"/>
    </source>
</evidence>
<keyword evidence="11" id="KW-0333">Golgi apparatus</keyword>
<keyword evidence="22" id="KW-0175">Coiled coil</keyword>
<dbReference type="PROSITE" id="PS50258">
    <property type="entry name" value="LNR"/>
    <property type="match status" value="1"/>
</dbReference>
<dbReference type="FunFam" id="3.30.300.320:FF:000002">
    <property type="entry name" value="N-acetylglucosamine-1-phosphotransferase subunits alpha/beta isoform X1"/>
    <property type="match status" value="1"/>
</dbReference>
<evidence type="ECO:0000256" key="6">
    <source>
        <dbReference type="ARBA" id="ARBA00022723"/>
    </source>
</evidence>
<evidence type="ECO:0000256" key="18">
    <source>
        <dbReference type="ARBA" id="ARBA00070893"/>
    </source>
</evidence>
<evidence type="ECO:0000256" key="11">
    <source>
        <dbReference type="ARBA" id="ARBA00023034"/>
    </source>
</evidence>
<dbReference type="AlphaFoldDB" id="A0A671KGX7"/>
<dbReference type="InterPro" id="IPR021520">
    <property type="entry name" value="Stealth_CR2"/>
</dbReference>
<evidence type="ECO:0000256" key="17">
    <source>
        <dbReference type="ARBA" id="ARBA00066709"/>
    </source>
</evidence>
<keyword evidence="6" id="KW-0479">Metal-binding</keyword>
<dbReference type="GO" id="GO:0046835">
    <property type="term" value="P:carbohydrate phosphorylation"/>
    <property type="evidence" value="ECO:0007669"/>
    <property type="project" value="TreeGrafter"/>
</dbReference>
<evidence type="ECO:0000256" key="22">
    <source>
        <dbReference type="SAM" id="Coils"/>
    </source>
</evidence>
<feature type="coiled-coil region" evidence="22">
    <location>
        <begin position="95"/>
        <end position="122"/>
    </location>
</feature>
<keyword evidence="7" id="KW-0677">Repeat</keyword>
<keyword evidence="8" id="KW-0106">Calcium</keyword>
<dbReference type="PROSITE" id="PS51912">
    <property type="entry name" value="DMAP1_BIND"/>
    <property type="match status" value="1"/>
</dbReference>
<dbReference type="Pfam" id="PF17102">
    <property type="entry name" value="Stealth_CR3"/>
    <property type="match status" value="1"/>
</dbReference>
<keyword evidence="12 24" id="KW-0472">Membrane</keyword>
<dbReference type="PANTHER" id="PTHR24045">
    <property type="match status" value="1"/>
</dbReference>
<dbReference type="InterPro" id="IPR031357">
    <property type="entry name" value="Stealth_CR3"/>
</dbReference>
<dbReference type="InterPro" id="IPR031358">
    <property type="entry name" value="Stealth_CR1"/>
</dbReference>
<dbReference type="InterPro" id="IPR018247">
    <property type="entry name" value="EF_Hand_1_Ca_BS"/>
</dbReference>
<evidence type="ECO:0000256" key="3">
    <source>
        <dbReference type="ARBA" id="ARBA00007583"/>
    </source>
</evidence>
<keyword evidence="5 24" id="KW-0812">Transmembrane</keyword>
<evidence type="ECO:0000256" key="10">
    <source>
        <dbReference type="ARBA" id="ARBA00022989"/>
    </source>
</evidence>
<evidence type="ECO:0000256" key="23">
    <source>
        <dbReference type="SAM" id="MobiDB-lite"/>
    </source>
</evidence>
<evidence type="ECO:0000256" key="21">
    <source>
        <dbReference type="ARBA" id="ARBA00082117"/>
    </source>
</evidence>
<dbReference type="CDD" id="cd21600">
    <property type="entry name" value="RRM2_GNPTAB"/>
    <property type="match status" value="1"/>
</dbReference>
<dbReference type="Pfam" id="PF11380">
    <property type="entry name" value="Stealth_CR2"/>
    <property type="match status" value="1"/>
</dbReference>
<dbReference type="InterPro" id="IPR000800">
    <property type="entry name" value="Notch_dom"/>
</dbReference>
<proteinExistence type="inferred from homology"/>